<dbReference type="GeneID" id="7398660"/>
<feature type="transmembrane region" description="Helical" evidence="1">
    <location>
        <begin position="57"/>
        <end position="79"/>
    </location>
</feature>
<feature type="transmembrane region" description="Helical" evidence="1">
    <location>
        <begin position="20"/>
        <end position="45"/>
    </location>
</feature>
<keyword evidence="1" id="KW-1133">Transmembrane helix</keyword>
<gene>
    <name evidence="2" type="ORF">FY207_01860</name>
</gene>
<dbReference type="RefSeq" id="WP_010265971.1">
    <property type="nucleotide sequence ID" value="NZ_VTCY01000004.1"/>
</dbReference>
<comment type="caution">
    <text evidence="2">The sequence shown here is derived from an EMBL/GenBank/DDBJ whole genome shotgun (WGS) entry which is preliminary data.</text>
</comment>
<organism evidence="2">
    <name type="scientific">Anaplasma marginale</name>
    <dbReference type="NCBI Taxonomy" id="770"/>
    <lineage>
        <taxon>Bacteria</taxon>
        <taxon>Pseudomonadati</taxon>
        <taxon>Pseudomonadota</taxon>
        <taxon>Alphaproteobacteria</taxon>
        <taxon>Rickettsiales</taxon>
        <taxon>Anaplasmataceae</taxon>
        <taxon>Anaplasma</taxon>
    </lineage>
</organism>
<accession>A0A643CLN3</accession>
<evidence type="ECO:0000313" key="2">
    <source>
        <dbReference type="EMBL" id="KAB0452183.1"/>
    </source>
</evidence>
<keyword evidence="1" id="KW-0812">Transmembrane</keyword>
<keyword evidence="1" id="KW-0472">Membrane</keyword>
<feature type="transmembrane region" description="Helical" evidence="1">
    <location>
        <begin position="137"/>
        <end position="157"/>
    </location>
</feature>
<protein>
    <submittedName>
        <fullName evidence="2">Uncharacterized protein</fullName>
    </submittedName>
</protein>
<dbReference type="EMBL" id="VTCY01000004">
    <property type="protein sequence ID" value="KAB0452183.1"/>
    <property type="molecule type" value="Genomic_DNA"/>
</dbReference>
<proteinExistence type="predicted"/>
<evidence type="ECO:0000256" key="1">
    <source>
        <dbReference type="SAM" id="Phobius"/>
    </source>
</evidence>
<reference evidence="2" key="1">
    <citation type="submission" date="2019-08" db="EMBL/GenBank/DDBJ databases">
        <authorList>
            <person name="Amaro Estrada I."/>
            <person name="Quiroz Castaneda R.E."/>
            <person name="Martinez Ocampo F."/>
            <person name="Rodriguez Camarillo S.D."/>
        </authorList>
    </citation>
    <scope>NUCLEOTIDE SEQUENCE</scope>
    <source>
        <strain evidence="2">MEX-30-184-02</strain>
    </source>
</reference>
<sequence length="260" mass="26668">MYRDADYGDVGVSRIGRDRLYAKICAVLLVASAASLSFFAAYISASGVHLLGAGPATAAFLCSMVAAFVAFSGLMVFCLRLKSVDKYGLVVSLPEEAFSSSGMLQMNGSFVRSTNARAEVSVRTGGLRGAKFEPLSCALVGALGVSLCTFSAAFGVLCAGAQGDFVEAAKALFVPSTASHVCLVAAALVLVTGGVGLIRYMLSSAGNGMLVLSDDRTHFSDADIDDIADRLNVSSANIANVRISKGGASVVPFGVSPLLP</sequence>
<feature type="transmembrane region" description="Helical" evidence="1">
    <location>
        <begin position="177"/>
        <end position="202"/>
    </location>
</feature>
<name>A0A643CLN3_ANAMA</name>
<dbReference type="AlphaFoldDB" id="A0A643CLN3"/>